<dbReference type="EMBL" id="BAAAZH010000012">
    <property type="protein sequence ID" value="GAA4116607.1"/>
    <property type="molecule type" value="Genomic_DNA"/>
</dbReference>
<evidence type="ECO:0000313" key="1">
    <source>
        <dbReference type="EMBL" id="GAA4116607.1"/>
    </source>
</evidence>
<name>A0ABP7XH29_9ACTN</name>
<dbReference type="Proteomes" id="UP001501495">
    <property type="component" value="Unassembled WGS sequence"/>
</dbReference>
<gene>
    <name evidence="1" type="ORF">GCM10022215_16390</name>
</gene>
<protein>
    <recommendedName>
        <fullName evidence="3">YCII-related domain-containing protein</fullName>
    </recommendedName>
</protein>
<keyword evidence="2" id="KW-1185">Reference proteome</keyword>
<accession>A0ABP7XH29</accession>
<comment type="caution">
    <text evidence="1">The sequence shown here is derived from an EMBL/GenBank/DDBJ whole genome shotgun (WGS) entry which is preliminary data.</text>
</comment>
<sequence length="110" mass="11883">MTVRAGPQEVDSAHGFLEAQSVTGRYGVGFVSGGEPIDGCDAVTLLIVGASAEEMESRARDLGVWDPSVWDDMRIRPRDVALAVADPSGFVWKPGHEREWRGSGSWPTAR</sequence>
<proteinExistence type="predicted"/>
<reference evidence="2" key="1">
    <citation type="journal article" date="2019" name="Int. J. Syst. Evol. Microbiol.">
        <title>The Global Catalogue of Microorganisms (GCM) 10K type strain sequencing project: providing services to taxonomists for standard genome sequencing and annotation.</title>
        <authorList>
            <consortium name="The Broad Institute Genomics Platform"/>
            <consortium name="The Broad Institute Genome Sequencing Center for Infectious Disease"/>
            <person name="Wu L."/>
            <person name="Ma J."/>
        </authorList>
    </citation>
    <scope>NUCLEOTIDE SEQUENCE [LARGE SCALE GENOMIC DNA]</scope>
    <source>
        <strain evidence="2">JCM 16703</strain>
    </source>
</reference>
<organism evidence="1 2">
    <name type="scientific">Nocardioides fonticola</name>
    <dbReference type="NCBI Taxonomy" id="450363"/>
    <lineage>
        <taxon>Bacteria</taxon>
        <taxon>Bacillati</taxon>
        <taxon>Actinomycetota</taxon>
        <taxon>Actinomycetes</taxon>
        <taxon>Propionibacteriales</taxon>
        <taxon>Nocardioidaceae</taxon>
        <taxon>Nocardioides</taxon>
    </lineage>
</organism>
<evidence type="ECO:0000313" key="2">
    <source>
        <dbReference type="Proteomes" id="UP001501495"/>
    </source>
</evidence>
<evidence type="ECO:0008006" key="3">
    <source>
        <dbReference type="Google" id="ProtNLM"/>
    </source>
</evidence>